<feature type="domain" description="SBP-type" evidence="11">
    <location>
        <begin position="61"/>
        <end position="138"/>
    </location>
</feature>
<evidence type="ECO:0000259" key="11">
    <source>
        <dbReference type="PROSITE" id="PS51141"/>
    </source>
</evidence>
<dbReference type="InterPro" id="IPR036893">
    <property type="entry name" value="SBP_sf"/>
</dbReference>
<keyword evidence="2" id="KW-0479">Metal-binding</keyword>
<keyword evidence="6" id="KW-0238">DNA-binding</keyword>
<dbReference type="InterPro" id="IPR004333">
    <property type="entry name" value="SBP_dom"/>
</dbReference>
<evidence type="ECO:0000256" key="4">
    <source>
        <dbReference type="ARBA" id="ARBA00022833"/>
    </source>
</evidence>
<organism evidence="12 13">
    <name type="scientific">Rhamnella rubrinervis</name>
    <dbReference type="NCBI Taxonomy" id="2594499"/>
    <lineage>
        <taxon>Eukaryota</taxon>
        <taxon>Viridiplantae</taxon>
        <taxon>Streptophyta</taxon>
        <taxon>Embryophyta</taxon>
        <taxon>Tracheophyta</taxon>
        <taxon>Spermatophyta</taxon>
        <taxon>Magnoliopsida</taxon>
        <taxon>eudicotyledons</taxon>
        <taxon>Gunneridae</taxon>
        <taxon>Pentapetalae</taxon>
        <taxon>rosids</taxon>
        <taxon>fabids</taxon>
        <taxon>Rosales</taxon>
        <taxon>Rhamnaceae</taxon>
        <taxon>rhamnoid group</taxon>
        <taxon>Rhamneae</taxon>
        <taxon>Rhamnella</taxon>
    </lineage>
</organism>
<feature type="compositionally biased region" description="Basic residues" evidence="10">
    <location>
        <begin position="128"/>
        <end position="137"/>
    </location>
</feature>
<dbReference type="SUPFAM" id="SSF103612">
    <property type="entry name" value="SBT domain"/>
    <property type="match status" value="1"/>
</dbReference>
<dbReference type="Gene3D" id="4.10.1100.10">
    <property type="entry name" value="Transcription factor, SBP-box domain"/>
    <property type="match status" value="1"/>
</dbReference>
<evidence type="ECO:0000313" key="12">
    <source>
        <dbReference type="EMBL" id="KAF3442023.1"/>
    </source>
</evidence>
<evidence type="ECO:0000256" key="8">
    <source>
        <dbReference type="ARBA" id="ARBA00023242"/>
    </source>
</evidence>
<dbReference type="Proteomes" id="UP000796880">
    <property type="component" value="Unassembled WGS sequence"/>
</dbReference>
<keyword evidence="13" id="KW-1185">Reference proteome</keyword>
<dbReference type="GO" id="GO:0008270">
    <property type="term" value="F:zinc ion binding"/>
    <property type="evidence" value="ECO:0007669"/>
    <property type="project" value="UniProtKB-KW"/>
</dbReference>
<dbReference type="InterPro" id="IPR044817">
    <property type="entry name" value="SBP-like"/>
</dbReference>
<feature type="compositionally biased region" description="Basic and acidic residues" evidence="10">
    <location>
        <begin position="1"/>
        <end position="17"/>
    </location>
</feature>
<evidence type="ECO:0000256" key="10">
    <source>
        <dbReference type="SAM" id="MobiDB-lite"/>
    </source>
</evidence>
<dbReference type="PANTHER" id="PTHR31251">
    <property type="entry name" value="SQUAMOSA PROMOTER-BINDING-LIKE PROTEIN 4"/>
    <property type="match status" value="1"/>
</dbReference>
<dbReference type="PROSITE" id="PS51141">
    <property type="entry name" value="ZF_SBP"/>
    <property type="match status" value="1"/>
</dbReference>
<keyword evidence="7" id="KW-0804">Transcription</keyword>
<evidence type="ECO:0000256" key="9">
    <source>
        <dbReference type="PROSITE-ProRule" id="PRU00470"/>
    </source>
</evidence>
<dbReference type="Pfam" id="PF03110">
    <property type="entry name" value="SBP"/>
    <property type="match status" value="1"/>
</dbReference>
<dbReference type="AlphaFoldDB" id="A0A8K0E8T1"/>
<gene>
    <name evidence="12" type="ORF">FNV43_RR15939</name>
</gene>
<evidence type="ECO:0000256" key="3">
    <source>
        <dbReference type="ARBA" id="ARBA00022771"/>
    </source>
</evidence>
<feature type="compositionally biased region" description="Acidic residues" evidence="10">
    <location>
        <begin position="18"/>
        <end position="29"/>
    </location>
</feature>
<evidence type="ECO:0000256" key="7">
    <source>
        <dbReference type="ARBA" id="ARBA00023163"/>
    </source>
</evidence>
<dbReference type="EMBL" id="VOIH02000007">
    <property type="protein sequence ID" value="KAF3442023.1"/>
    <property type="molecule type" value="Genomic_DNA"/>
</dbReference>
<protein>
    <recommendedName>
        <fullName evidence="11">SBP-type domain-containing protein</fullName>
    </recommendedName>
</protein>
<accession>A0A8K0E8T1</accession>
<feature type="region of interest" description="Disordered" evidence="10">
    <location>
        <begin position="1"/>
        <end position="65"/>
    </location>
</feature>
<feature type="compositionally biased region" description="Basic and acidic residues" evidence="10">
    <location>
        <begin position="147"/>
        <end position="167"/>
    </location>
</feature>
<evidence type="ECO:0000313" key="13">
    <source>
        <dbReference type="Proteomes" id="UP000796880"/>
    </source>
</evidence>
<keyword evidence="5" id="KW-0805">Transcription regulation</keyword>
<reference evidence="12" key="1">
    <citation type="submission" date="2020-03" db="EMBL/GenBank/DDBJ databases">
        <title>A high-quality chromosome-level genome assembly of a woody plant with both climbing and erect habits, Rhamnella rubrinervis.</title>
        <authorList>
            <person name="Lu Z."/>
            <person name="Yang Y."/>
            <person name="Zhu X."/>
            <person name="Sun Y."/>
        </authorList>
    </citation>
    <scope>NUCLEOTIDE SEQUENCE</scope>
    <source>
        <strain evidence="12">BYM</strain>
        <tissue evidence="12">Leaf</tissue>
    </source>
</reference>
<keyword evidence="3 9" id="KW-0863">Zinc-finger</keyword>
<keyword evidence="4" id="KW-0862">Zinc</keyword>
<comment type="subcellular location">
    <subcellularLocation>
        <location evidence="1">Nucleus</location>
    </subcellularLocation>
</comment>
<evidence type="ECO:0000256" key="2">
    <source>
        <dbReference type="ARBA" id="ARBA00022723"/>
    </source>
</evidence>
<dbReference type="GO" id="GO:0003677">
    <property type="term" value="F:DNA binding"/>
    <property type="evidence" value="ECO:0007669"/>
    <property type="project" value="UniProtKB-KW"/>
</dbReference>
<dbReference type="FunFam" id="4.10.1100.10:FF:000001">
    <property type="entry name" value="Squamosa promoter-binding-like protein 14"/>
    <property type="match status" value="1"/>
</dbReference>
<dbReference type="PANTHER" id="PTHR31251:SF226">
    <property type="entry name" value="SQUAMOSA PROMOTER-BINDING-LIKE PROTEIN 6"/>
    <property type="match status" value="1"/>
</dbReference>
<evidence type="ECO:0000256" key="1">
    <source>
        <dbReference type="ARBA" id="ARBA00004123"/>
    </source>
</evidence>
<evidence type="ECO:0000256" key="6">
    <source>
        <dbReference type="ARBA" id="ARBA00023125"/>
    </source>
</evidence>
<keyword evidence="8" id="KW-0539">Nucleus</keyword>
<proteinExistence type="predicted"/>
<comment type="caution">
    <text evidence="12">The sequence shown here is derived from an EMBL/GenBank/DDBJ whole genome shotgun (WGS) entry which is preliminary data.</text>
</comment>
<dbReference type="OrthoDB" id="1160983at2759"/>
<name>A0A8K0E8T1_9ROSA</name>
<evidence type="ECO:0000256" key="5">
    <source>
        <dbReference type="ARBA" id="ARBA00023015"/>
    </source>
</evidence>
<feature type="region of interest" description="Disordered" evidence="10">
    <location>
        <begin position="128"/>
        <end position="189"/>
    </location>
</feature>
<dbReference type="GO" id="GO:0005634">
    <property type="term" value="C:nucleus"/>
    <property type="evidence" value="ECO:0007669"/>
    <property type="project" value="UniProtKB-SubCell"/>
</dbReference>
<sequence>MEARRQSWKEKANRDNIDEVEDDSEEEDQGGGGESSFGVDEKKKKATSLPARRGGGGAVSPPLCQAERCGTNLTEAKRYHRRHKVCEFHSKAPAAIVAGLPQRFCQQCSRFHELSEFDEAKRSCRRRLAGHNERRRKSSAECYGELSNRRASKERESQTTQTDDQRGRIQITPPQPIGNSTTYKHFYIR</sequence>